<name>A0A5N5FSF6_9ROSA</name>
<gene>
    <name evidence="1" type="ORF">D8674_005795</name>
</gene>
<dbReference type="Proteomes" id="UP000327157">
    <property type="component" value="Chromosome 11"/>
</dbReference>
<evidence type="ECO:0000313" key="2">
    <source>
        <dbReference type="Proteomes" id="UP000327157"/>
    </source>
</evidence>
<protein>
    <recommendedName>
        <fullName evidence="3">HMA domain-containing protein</fullName>
    </recommendedName>
</protein>
<dbReference type="Gene3D" id="3.30.70.100">
    <property type="match status" value="1"/>
</dbReference>
<reference evidence="1 2" key="1">
    <citation type="submission" date="2019-09" db="EMBL/GenBank/DDBJ databases">
        <authorList>
            <person name="Ou C."/>
        </authorList>
    </citation>
    <scope>NUCLEOTIDE SEQUENCE [LARGE SCALE GENOMIC DNA]</scope>
    <source>
        <strain evidence="1">S2</strain>
        <tissue evidence="1">Leaf</tissue>
    </source>
</reference>
<evidence type="ECO:0008006" key="3">
    <source>
        <dbReference type="Google" id="ProtNLM"/>
    </source>
</evidence>
<comment type="caution">
    <text evidence="1">The sequence shown here is derived from an EMBL/GenBank/DDBJ whole genome shotgun (WGS) entry which is preliminary data.</text>
</comment>
<organism evidence="1 2">
    <name type="scientific">Pyrus ussuriensis x Pyrus communis</name>
    <dbReference type="NCBI Taxonomy" id="2448454"/>
    <lineage>
        <taxon>Eukaryota</taxon>
        <taxon>Viridiplantae</taxon>
        <taxon>Streptophyta</taxon>
        <taxon>Embryophyta</taxon>
        <taxon>Tracheophyta</taxon>
        <taxon>Spermatophyta</taxon>
        <taxon>Magnoliopsida</taxon>
        <taxon>eudicotyledons</taxon>
        <taxon>Gunneridae</taxon>
        <taxon>Pentapetalae</taxon>
        <taxon>rosids</taxon>
        <taxon>fabids</taxon>
        <taxon>Rosales</taxon>
        <taxon>Rosaceae</taxon>
        <taxon>Amygdaloideae</taxon>
        <taxon>Maleae</taxon>
        <taxon>Pyrus</taxon>
    </lineage>
</organism>
<reference evidence="1 2" key="3">
    <citation type="submission" date="2019-11" db="EMBL/GenBank/DDBJ databases">
        <title>A de novo genome assembly of a pear dwarfing rootstock.</title>
        <authorList>
            <person name="Wang F."/>
            <person name="Wang J."/>
            <person name="Li S."/>
            <person name="Zhang Y."/>
            <person name="Fang M."/>
            <person name="Ma L."/>
            <person name="Zhao Y."/>
            <person name="Jiang S."/>
        </authorList>
    </citation>
    <scope>NUCLEOTIDE SEQUENCE [LARGE SCALE GENOMIC DNA]</scope>
    <source>
        <strain evidence="1">S2</strain>
        <tissue evidence="1">Leaf</tissue>
    </source>
</reference>
<dbReference type="EMBL" id="SMOL01000559">
    <property type="protein sequence ID" value="KAB2606078.1"/>
    <property type="molecule type" value="Genomic_DNA"/>
</dbReference>
<keyword evidence="2" id="KW-1185">Reference proteome</keyword>
<accession>A0A5N5FSF6</accession>
<proteinExistence type="predicted"/>
<reference evidence="2" key="2">
    <citation type="submission" date="2019-10" db="EMBL/GenBank/DDBJ databases">
        <title>A de novo genome assembly of a pear dwarfing rootstock.</title>
        <authorList>
            <person name="Wang F."/>
            <person name="Wang J."/>
            <person name="Li S."/>
            <person name="Zhang Y."/>
            <person name="Fang M."/>
            <person name="Ma L."/>
            <person name="Zhao Y."/>
            <person name="Jiang S."/>
        </authorList>
    </citation>
    <scope>NUCLEOTIDE SEQUENCE [LARGE SCALE GENOMIC DNA]</scope>
</reference>
<dbReference type="OrthoDB" id="692882at2759"/>
<dbReference type="InterPro" id="IPR042885">
    <property type="entry name" value="HIPP47/16"/>
</dbReference>
<dbReference type="AlphaFoldDB" id="A0A5N5FSF6"/>
<dbReference type="PANTHER" id="PTHR46932:SF12">
    <property type="entry name" value="HEAVY METAL-ASSOCIATED ISOPRENYLATED PLANT PROTEIN 47"/>
    <property type="match status" value="1"/>
</dbReference>
<sequence length="123" mass="13556">MKIRSGQTITIEAHFKCEKCRSKAMEIAVAEDANTGSALKGAYQMVIAGDGVDAAGLAKSLRKKLGYADLARVEEITEKKPQKKSNLKKNKKIKTKQNQIVFLSHQSEFYINDPPPMSACTIL</sequence>
<dbReference type="PANTHER" id="PTHR46932">
    <property type="entry name" value="HEAVY METAL-ASSOCIATED ISOPRENYLATED PLANT PROTEIN 47"/>
    <property type="match status" value="1"/>
</dbReference>
<evidence type="ECO:0000313" key="1">
    <source>
        <dbReference type="EMBL" id="KAB2606078.1"/>
    </source>
</evidence>